<protein>
    <submittedName>
        <fullName evidence="1">Uncharacterized protein</fullName>
    </submittedName>
</protein>
<evidence type="ECO:0000313" key="1">
    <source>
        <dbReference type="EMBL" id="CDJ37624.1"/>
    </source>
</evidence>
<accession>U6KI55</accession>
<dbReference type="OrthoDB" id="191686at2759"/>
<dbReference type="VEuPathDB" id="ToxoDB:ETH2_1505400"/>
<reference evidence="1" key="1">
    <citation type="submission" date="2013-10" db="EMBL/GenBank/DDBJ databases">
        <title>Genomic analysis of the causative agents of coccidiosis in chickens.</title>
        <authorList>
            <person name="Reid A.J."/>
            <person name="Blake D."/>
            <person name="Billington K."/>
            <person name="Browne H."/>
            <person name="Dunn M."/>
            <person name="Hung S."/>
            <person name="Kawahara F."/>
            <person name="Miranda-Saavedra D."/>
            <person name="Mourier T."/>
            <person name="Nagra H."/>
            <person name="Otto T.D."/>
            <person name="Rawlings N."/>
            <person name="Sanchez A."/>
            <person name="Sanders M."/>
            <person name="Subramaniam C."/>
            <person name="Tay Y."/>
            <person name="Dear P."/>
            <person name="Doerig C."/>
            <person name="Gruber A."/>
            <person name="Parkinson J."/>
            <person name="Shirley M."/>
            <person name="Wan K.L."/>
            <person name="Berriman M."/>
            <person name="Tomley F."/>
            <person name="Pain A."/>
        </authorList>
    </citation>
    <scope>NUCLEOTIDE SEQUENCE [LARGE SCALE GENOMIC DNA]</scope>
    <source>
        <strain evidence="1">Houghton</strain>
    </source>
</reference>
<dbReference type="GeneID" id="25254162"/>
<keyword evidence="2" id="KW-1185">Reference proteome</keyword>
<organism evidence="1 2">
    <name type="scientific">Eimeria tenella</name>
    <name type="common">Coccidian parasite</name>
    <dbReference type="NCBI Taxonomy" id="5802"/>
    <lineage>
        <taxon>Eukaryota</taxon>
        <taxon>Sar</taxon>
        <taxon>Alveolata</taxon>
        <taxon>Apicomplexa</taxon>
        <taxon>Conoidasida</taxon>
        <taxon>Coccidia</taxon>
        <taxon>Eucoccidiorida</taxon>
        <taxon>Eimeriorina</taxon>
        <taxon>Eimeriidae</taxon>
        <taxon>Eimeria</taxon>
    </lineage>
</organism>
<name>U6KI55_EIMTE</name>
<gene>
    <name evidence="1" type="ORF">ETH_00025260</name>
</gene>
<dbReference type="InterPro" id="IPR011992">
    <property type="entry name" value="EF-hand-dom_pair"/>
</dbReference>
<dbReference type="EMBL" id="HG673771">
    <property type="protein sequence ID" value="CDJ37624.1"/>
    <property type="molecule type" value="Genomic_DNA"/>
</dbReference>
<sequence>MREATFPQMMRGRVDVKKLKFSTTELRSLALQTHWFRLQAGERKPLEGGLSAVSLLGLFNLSNACSFVFADRFVRLFWQHRTQDRGIEIGFEEFVRLLSIWTRVLFHIYDRGNKGVILERHSEDAVKE</sequence>
<dbReference type="SUPFAM" id="SSF47473">
    <property type="entry name" value="EF-hand"/>
    <property type="match status" value="1"/>
</dbReference>
<proteinExistence type="predicted"/>
<dbReference type="VEuPathDB" id="ToxoDB:ETH_00025260"/>
<dbReference type="Proteomes" id="UP000030747">
    <property type="component" value="Unassembled WGS sequence"/>
</dbReference>
<dbReference type="RefSeq" id="XP_013228462.1">
    <property type="nucleotide sequence ID" value="XM_013373008.1"/>
</dbReference>
<evidence type="ECO:0000313" key="2">
    <source>
        <dbReference type="Proteomes" id="UP000030747"/>
    </source>
</evidence>
<reference evidence="1" key="2">
    <citation type="submission" date="2013-10" db="EMBL/GenBank/DDBJ databases">
        <authorList>
            <person name="Aslett M."/>
        </authorList>
    </citation>
    <scope>NUCLEOTIDE SEQUENCE [LARGE SCALE GENOMIC DNA]</scope>
    <source>
        <strain evidence="1">Houghton</strain>
    </source>
</reference>
<dbReference type="AlphaFoldDB" id="U6KI55"/>